<proteinExistence type="predicted"/>
<dbReference type="EMBL" id="RRYP01008791">
    <property type="protein sequence ID" value="TNV79535.1"/>
    <property type="molecule type" value="Genomic_DNA"/>
</dbReference>
<protein>
    <recommendedName>
        <fullName evidence="5">Transmembrane protein</fullName>
    </recommendedName>
</protein>
<comment type="caution">
    <text evidence="3">The sequence shown here is derived from an EMBL/GenBank/DDBJ whole genome shotgun (WGS) entry which is preliminary data.</text>
</comment>
<gene>
    <name evidence="3" type="ORF">FGO68_gene2578</name>
</gene>
<reference evidence="3" key="1">
    <citation type="submission" date="2019-06" db="EMBL/GenBank/DDBJ databases">
        <authorList>
            <person name="Zheng W."/>
        </authorList>
    </citation>
    <scope>NUCLEOTIDE SEQUENCE</scope>
    <source>
        <strain evidence="3">QDHG01</strain>
    </source>
</reference>
<keyword evidence="4" id="KW-1185">Reference proteome</keyword>
<keyword evidence="2" id="KW-0472">Membrane</keyword>
<evidence type="ECO:0000256" key="2">
    <source>
        <dbReference type="SAM" id="Phobius"/>
    </source>
</evidence>
<keyword evidence="2" id="KW-0812">Transmembrane</keyword>
<dbReference type="Proteomes" id="UP000785679">
    <property type="component" value="Unassembled WGS sequence"/>
</dbReference>
<name>A0A8J8T2K9_HALGN</name>
<evidence type="ECO:0000313" key="3">
    <source>
        <dbReference type="EMBL" id="TNV79535.1"/>
    </source>
</evidence>
<organism evidence="3 4">
    <name type="scientific">Halteria grandinella</name>
    <dbReference type="NCBI Taxonomy" id="5974"/>
    <lineage>
        <taxon>Eukaryota</taxon>
        <taxon>Sar</taxon>
        <taxon>Alveolata</taxon>
        <taxon>Ciliophora</taxon>
        <taxon>Intramacronucleata</taxon>
        <taxon>Spirotrichea</taxon>
        <taxon>Stichotrichia</taxon>
        <taxon>Sporadotrichida</taxon>
        <taxon>Halteriidae</taxon>
        <taxon>Halteria</taxon>
    </lineage>
</organism>
<feature type="coiled-coil region" evidence="1">
    <location>
        <begin position="429"/>
        <end position="467"/>
    </location>
</feature>
<accession>A0A8J8T2K9</accession>
<keyword evidence="2" id="KW-1133">Transmembrane helix</keyword>
<sequence>MDKVRQGLLSISVGQYTPQLYFKGKQYQSSVCGGLFTIAYSIFFLTATIFILIDVLSLKHFSLQSETFDFNNSFRCKNNQNCQSITIDQYFMGLSQNVLFITIPGFNGDCEELNMTATINMQLVSAGSDEIYSLNETKRFNTTYGRCYLNFFSFYSIKNQIRDESDEVYIAKHSNEDDSIEFKADIVVNGHNESDSTYIRYEKNNYLDSGPTPIKESSNLVMLNTINYIELTLTVVDYIEYKSFSSVFYRNIPDYRTIFFNTESIRAGNVSYASQGQLRITPAVLRKGVKYTRSPQNIFSALAKISGLLVILKGSHAFMAYHRQSFFKEIEKGNYDRSKSAHFIQEHNHINDTLATILFQGTKIDRLCIQERFSFERIEETADKVQYFTRQIQSVQDQLEGHQQTTQKSFLSQGTKIESLIQHQLPQKIENIEQTVINLQLDLQRQQEQAQRQQDRQEELNIKQNEQILKLQEINSELQQVILEMHIKLQAKENGVENE</sequence>
<dbReference type="AlphaFoldDB" id="A0A8J8T2K9"/>
<evidence type="ECO:0000256" key="1">
    <source>
        <dbReference type="SAM" id="Coils"/>
    </source>
</evidence>
<keyword evidence="1" id="KW-0175">Coiled coil</keyword>
<evidence type="ECO:0008006" key="5">
    <source>
        <dbReference type="Google" id="ProtNLM"/>
    </source>
</evidence>
<feature type="transmembrane region" description="Helical" evidence="2">
    <location>
        <begin position="31"/>
        <end position="53"/>
    </location>
</feature>
<evidence type="ECO:0000313" key="4">
    <source>
        <dbReference type="Proteomes" id="UP000785679"/>
    </source>
</evidence>